<evidence type="ECO:0000313" key="2">
    <source>
        <dbReference type="Proteomes" id="UP001165740"/>
    </source>
</evidence>
<dbReference type="RefSeq" id="XP_013085744.2">
    <property type="nucleotide sequence ID" value="XM_013230290.2"/>
</dbReference>
<reference evidence="3" key="1">
    <citation type="submission" date="2025-08" db="UniProtKB">
        <authorList>
            <consortium name="RefSeq"/>
        </authorList>
    </citation>
    <scope>IDENTIFICATION</scope>
</reference>
<dbReference type="Proteomes" id="UP001165740">
    <property type="component" value="Chromosome 1"/>
</dbReference>
<organism evidence="2 3">
    <name type="scientific">Biomphalaria glabrata</name>
    <name type="common">Bloodfluke planorb</name>
    <name type="synonym">Freshwater snail</name>
    <dbReference type="NCBI Taxonomy" id="6526"/>
    <lineage>
        <taxon>Eukaryota</taxon>
        <taxon>Metazoa</taxon>
        <taxon>Spiralia</taxon>
        <taxon>Lophotrochozoa</taxon>
        <taxon>Mollusca</taxon>
        <taxon>Gastropoda</taxon>
        <taxon>Heterobranchia</taxon>
        <taxon>Euthyneura</taxon>
        <taxon>Panpulmonata</taxon>
        <taxon>Hygrophila</taxon>
        <taxon>Lymnaeoidea</taxon>
        <taxon>Planorbidae</taxon>
        <taxon>Biomphalaria</taxon>
    </lineage>
</organism>
<feature type="region of interest" description="Disordered" evidence="1">
    <location>
        <begin position="168"/>
        <end position="187"/>
    </location>
</feature>
<dbReference type="OMA" id="RDGHHIR"/>
<dbReference type="PANTHER" id="PTHR34759">
    <property type="entry name" value="SPERMATOGENESIS-ASSOCIATED PROTEIN 48"/>
    <property type="match status" value="1"/>
</dbReference>
<dbReference type="Pfam" id="PF15073">
    <property type="entry name" value="SPATA48"/>
    <property type="match status" value="1"/>
</dbReference>
<dbReference type="PANTHER" id="PTHR34759:SF1">
    <property type="entry name" value="SPERMATOGENESIS-ASSOCIATED PROTEIN 48"/>
    <property type="match status" value="1"/>
</dbReference>
<gene>
    <name evidence="3" type="primary">LOC106070390</name>
</gene>
<dbReference type="AlphaFoldDB" id="A0A9U8EFZ4"/>
<evidence type="ECO:0000313" key="3">
    <source>
        <dbReference type="RefSeq" id="XP_013085744.2"/>
    </source>
</evidence>
<dbReference type="InterPro" id="IPR027867">
    <property type="entry name" value="SPATA48"/>
</dbReference>
<name>A0A9U8EFZ4_BIOGL</name>
<keyword evidence="2" id="KW-1185">Reference proteome</keyword>
<sequence length="407" mass="46705">MISGVPTNYIVTPIKDDYKATESALNLMNEKRRRRHMRFPSLKYRHDIDSFQLDMNANNSFKKWNDDGEHHSSAPCRAYDNLIEPTSGFVSAGADVNNNNYSNKVKSLVQLNTTPQSVNSRKLNKVHFDLTTPSKLQRENTWSPETPLLWNSKKKLDVVMRAKLGGWTSSADPRKLSEEVKRPQTSPLDELSRMRRDKLALKYQYGTSTHRAYEEVPWDSILPPKVQPPSSTLENRPDSVSHQLQTNRYEISPQEWQSVGKGLDTFLLRKGYYKDGPISFCSPYPRYQQIPSYSGSVGAENLEEVDNVKEEFIPFSVKRSIIPTPSETAHRPNIPWYTGCTLWQGSYAPFQINELENRYPHPKIQTPVSQKPQSPESYKRKSEVSKMVTLVPPKNPFNTIETEPLQV</sequence>
<dbReference type="OrthoDB" id="5983862at2759"/>
<proteinExistence type="predicted"/>
<protein>
    <submittedName>
        <fullName evidence="3">Spermatogenesis-associated protein 48-like</fullName>
    </submittedName>
</protein>
<dbReference type="KEGG" id="bgt:106070390"/>
<dbReference type="GeneID" id="106070390"/>
<accession>A0A9U8EFZ4</accession>
<feature type="compositionally biased region" description="Polar residues" evidence="1">
    <location>
        <begin position="366"/>
        <end position="376"/>
    </location>
</feature>
<evidence type="ECO:0000256" key="1">
    <source>
        <dbReference type="SAM" id="MobiDB-lite"/>
    </source>
</evidence>
<feature type="region of interest" description="Disordered" evidence="1">
    <location>
        <begin position="362"/>
        <end position="384"/>
    </location>
</feature>
<feature type="compositionally biased region" description="Basic and acidic residues" evidence="1">
    <location>
        <begin position="172"/>
        <end position="182"/>
    </location>
</feature>